<evidence type="ECO:0000313" key="4">
    <source>
        <dbReference type="Proteomes" id="UP001198182"/>
    </source>
</evidence>
<keyword evidence="4" id="KW-1185">Reference proteome</keyword>
<comment type="caution">
    <text evidence="3">The sequence shown here is derived from an EMBL/GenBank/DDBJ whole genome shotgun (WGS) entry which is preliminary data.</text>
</comment>
<organism evidence="3 4">
    <name type="scientific">Hominifimenecus microfluidus</name>
    <dbReference type="NCBI Taxonomy" id="2885348"/>
    <lineage>
        <taxon>Bacteria</taxon>
        <taxon>Bacillati</taxon>
        <taxon>Bacillota</taxon>
        <taxon>Clostridia</taxon>
        <taxon>Lachnospirales</taxon>
        <taxon>Lachnospiraceae</taxon>
        <taxon>Hominifimenecus</taxon>
    </lineage>
</organism>
<protein>
    <submittedName>
        <fullName evidence="3">NTP transferase domain-containing protein</fullName>
    </submittedName>
</protein>
<accession>A0AAE3EBN1</accession>
<dbReference type="SUPFAM" id="SSF46785">
    <property type="entry name" value="Winged helix' DNA-binding domain"/>
    <property type="match status" value="1"/>
</dbReference>
<proteinExistence type="predicted"/>
<dbReference type="AlphaFoldDB" id="A0AAE3EBN1"/>
<sequence length="310" mass="34706">MTGAVILAAGSGYDPESFQPMLTVSGTSAVKKQISTLREAGISRFIVVTGYQAEQLEKHLSHRGVTFVRNPDYRTSQMLDSIRYALAAAEDWERALILPVDLPSFRPETIQRILETEGQIVIPRYNGQNGHPIAVRRQVFDTIASYQGEDGLRGIFRMPGYEPVYKDVEDPAILLRASTRDRYQELLNYEKQSRKEIPLRAEVAVSLFRKQEVFDETLADFLESVEEMGSMNSAAQKMGMAYSRAWKMTGNAEEQLGFPLIMRQTGGSHGGSSCLTPEGKAFLAAYRDFQQRLRAAATQIFQETIAGFDT</sequence>
<evidence type="ECO:0000259" key="1">
    <source>
        <dbReference type="Pfam" id="PF00126"/>
    </source>
</evidence>
<reference evidence="3" key="1">
    <citation type="submission" date="2021-10" db="EMBL/GenBank/DDBJ databases">
        <title>Anaerobic single-cell dispensing facilitates the cultivation of human gut bacteria.</title>
        <authorList>
            <person name="Afrizal A."/>
        </authorList>
    </citation>
    <scope>NUCLEOTIDE SEQUENCE</scope>
    <source>
        <strain evidence="3">CLA-AA-H215</strain>
    </source>
</reference>
<evidence type="ECO:0000313" key="3">
    <source>
        <dbReference type="EMBL" id="MCC2231687.1"/>
    </source>
</evidence>
<name>A0AAE3EBN1_9FIRM</name>
<keyword evidence="3" id="KW-0808">Transferase</keyword>
<dbReference type="Pfam" id="PF12804">
    <property type="entry name" value="NTP_transf_3"/>
    <property type="match status" value="1"/>
</dbReference>
<feature type="domain" description="MobA-like NTP transferase" evidence="2">
    <location>
        <begin position="4"/>
        <end position="157"/>
    </location>
</feature>
<dbReference type="Pfam" id="PF00126">
    <property type="entry name" value="HTH_1"/>
    <property type="match status" value="1"/>
</dbReference>
<dbReference type="RefSeq" id="WP_308454206.1">
    <property type="nucleotide sequence ID" value="NZ_JAJEQR010000036.1"/>
</dbReference>
<dbReference type="InterPro" id="IPR036388">
    <property type="entry name" value="WH-like_DNA-bd_sf"/>
</dbReference>
<dbReference type="Gene3D" id="1.10.10.10">
    <property type="entry name" value="Winged helix-like DNA-binding domain superfamily/Winged helix DNA-binding domain"/>
    <property type="match status" value="1"/>
</dbReference>
<dbReference type="PANTHER" id="PTHR43777:SF1">
    <property type="entry name" value="MOLYBDENUM COFACTOR CYTIDYLYLTRANSFERASE"/>
    <property type="match status" value="1"/>
</dbReference>
<feature type="domain" description="HTH lysR-type" evidence="1">
    <location>
        <begin position="222"/>
        <end position="279"/>
    </location>
</feature>
<evidence type="ECO:0000259" key="2">
    <source>
        <dbReference type="Pfam" id="PF12804"/>
    </source>
</evidence>
<dbReference type="EMBL" id="JAJEQR010000036">
    <property type="protein sequence ID" value="MCC2231687.1"/>
    <property type="molecule type" value="Genomic_DNA"/>
</dbReference>
<dbReference type="InterPro" id="IPR025877">
    <property type="entry name" value="MobA-like_NTP_Trfase"/>
</dbReference>
<dbReference type="SUPFAM" id="SSF53448">
    <property type="entry name" value="Nucleotide-diphospho-sugar transferases"/>
    <property type="match status" value="1"/>
</dbReference>
<dbReference type="GO" id="GO:0003700">
    <property type="term" value="F:DNA-binding transcription factor activity"/>
    <property type="evidence" value="ECO:0007669"/>
    <property type="project" value="InterPro"/>
</dbReference>
<dbReference type="InterPro" id="IPR036390">
    <property type="entry name" value="WH_DNA-bd_sf"/>
</dbReference>
<dbReference type="Gene3D" id="3.90.550.10">
    <property type="entry name" value="Spore Coat Polysaccharide Biosynthesis Protein SpsA, Chain A"/>
    <property type="match status" value="1"/>
</dbReference>
<dbReference type="InterPro" id="IPR029044">
    <property type="entry name" value="Nucleotide-diphossugar_trans"/>
</dbReference>
<dbReference type="PANTHER" id="PTHR43777">
    <property type="entry name" value="MOLYBDENUM COFACTOR CYTIDYLYLTRANSFERASE"/>
    <property type="match status" value="1"/>
</dbReference>
<gene>
    <name evidence="3" type="ORF">LKD81_11880</name>
</gene>
<dbReference type="CDD" id="cd04182">
    <property type="entry name" value="GT_2_like_f"/>
    <property type="match status" value="1"/>
</dbReference>
<dbReference type="InterPro" id="IPR000847">
    <property type="entry name" value="LysR_HTH_N"/>
</dbReference>
<dbReference type="GO" id="GO:0016779">
    <property type="term" value="F:nucleotidyltransferase activity"/>
    <property type="evidence" value="ECO:0007669"/>
    <property type="project" value="UniProtKB-ARBA"/>
</dbReference>
<dbReference type="Proteomes" id="UP001198182">
    <property type="component" value="Unassembled WGS sequence"/>
</dbReference>